<evidence type="ECO:0000313" key="8">
    <source>
        <dbReference type="EMBL" id="KAL3717470.1"/>
    </source>
</evidence>
<dbReference type="InterPro" id="IPR003441">
    <property type="entry name" value="NAC-dom"/>
</dbReference>
<dbReference type="Gene3D" id="2.170.150.80">
    <property type="entry name" value="NAC domain"/>
    <property type="match status" value="1"/>
</dbReference>
<keyword evidence="3" id="KW-0238">DNA-binding</keyword>
<dbReference type="PANTHER" id="PTHR31989">
    <property type="entry name" value="NAC DOMAIN-CONTAINING PROTEIN 82-RELATED"/>
    <property type="match status" value="1"/>
</dbReference>
<dbReference type="AlphaFoldDB" id="A0ABD3ISG2"/>
<dbReference type="GO" id="GO:0005634">
    <property type="term" value="C:nucleus"/>
    <property type="evidence" value="ECO:0007669"/>
    <property type="project" value="UniProtKB-SubCell"/>
</dbReference>
<evidence type="ECO:0000256" key="4">
    <source>
        <dbReference type="ARBA" id="ARBA00023163"/>
    </source>
</evidence>
<comment type="caution">
    <text evidence="8">The sequence shown here is derived from an EMBL/GenBank/DDBJ whole genome shotgun (WGS) entry which is preliminary data.</text>
</comment>
<keyword evidence="4" id="KW-0804">Transcription</keyword>
<evidence type="ECO:0000259" key="7">
    <source>
        <dbReference type="PROSITE" id="PS51005"/>
    </source>
</evidence>
<reference evidence="8 9" key="1">
    <citation type="submission" date="2024-11" db="EMBL/GenBank/DDBJ databases">
        <title>Chromosome-level genome assembly of Eucalyptus globulus Labill. provides insights into its genome evolution.</title>
        <authorList>
            <person name="Li X."/>
        </authorList>
    </citation>
    <scope>NUCLEOTIDE SEQUENCE [LARGE SCALE GENOMIC DNA]</scope>
    <source>
        <strain evidence="8">CL2024</strain>
        <tissue evidence="8">Fresh tender leaves</tissue>
    </source>
</reference>
<dbReference type="EMBL" id="JBJKBG010000011">
    <property type="protein sequence ID" value="KAL3717470.1"/>
    <property type="molecule type" value="Genomic_DNA"/>
</dbReference>
<evidence type="ECO:0000256" key="1">
    <source>
        <dbReference type="ARBA" id="ARBA00004123"/>
    </source>
</evidence>
<keyword evidence="9" id="KW-1185">Reference proteome</keyword>
<dbReference type="GO" id="GO:0003677">
    <property type="term" value="F:DNA binding"/>
    <property type="evidence" value="ECO:0007669"/>
    <property type="project" value="UniProtKB-KW"/>
</dbReference>
<feature type="domain" description="NAC" evidence="7">
    <location>
        <begin position="12"/>
        <end position="145"/>
    </location>
</feature>
<evidence type="ECO:0000256" key="2">
    <source>
        <dbReference type="ARBA" id="ARBA00023015"/>
    </source>
</evidence>
<feature type="region of interest" description="Disordered" evidence="6">
    <location>
        <begin position="155"/>
        <end position="185"/>
    </location>
</feature>
<organism evidence="8 9">
    <name type="scientific">Eucalyptus globulus</name>
    <name type="common">Tasmanian blue gum</name>
    <dbReference type="NCBI Taxonomy" id="34317"/>
    <lineage>
        <taxon>Eukaryota</taxon>
        <taxon>Viridiplantae</taxon>
        <taxon>Streptophyta</taxon>
        <taxon>Embryophyta</taxon>
        <taxon>Tracheophyta</taxon>
        <taxon>Spermatophyta</taxon>
        <taxon>Magnoliopsida</taxon>
        <taxon>eudicotyledons</taxon>
        <taxon>Gunneridae</taxon>
        <taxon>Pentapetalae</taxon>
        <taxon>rosids</taxon>
        <taxon>malvids</taxon>
        <taxon>Myrtales</taxon>
        <taxon>Myrtaceae</taxon>
        <taxon>Myrtoideae</taxon>
        <taxon>Eucalypteae</taxon>
        <taxon>Eucalyptus</taxon>
    </lineage>
</organism>
<gene>
    <name evidence="8" type="ORF">ACJRO7_008972</name>
</gene>
<keyword evidence="2" id="KW-0805">Transcription regulation</keyword>
<dbReference type="Pfam" id="PF02365">
    <property type="entry name" value="NAM"/>
    <property type="match status" value="1"/>
</dbReference>
<evidence type="ECO:0000256" key="5">
    <source>
        <dbReference type="ARBA" id="ARBA00023242"/>
    </source>
</evidence>
<evidence type="ECO:0000256" key="3">
    <source>
        <dbReference type="ARBA" id="ARBA00023125"/>
    </source>
</evidence>
<name>A0ABD3ISG2_EUCGL</name>
<feature type="compositionally biased region" description="Polar residues" evidence="6">
    <location>
        <begin position="156"/>
        <end position="165"/>
    </location>
</feature>
<evidence type="ECO:0000256" key="6">
    <source>
        <dbReference type="SAM" id="MobiDB-lite"/>
    </source>
</evidence>
<dbReference type="InterPro" id="IPR036093">
    <property type="entry name" value="NAC_dom_sf"/>
</dbReference>
<dbReference type="Proteomes" id="UP001634007">
    <property type="component" value="Unassembled WGS sequence"/>
</dbReference>
<accession>A0ABD3ISG2</accession>
<evidence type="ECO:0000313" key="9">
    <source>
        <dbReference type="Proteomes" id="UP001634007"/>
    </source>
</evidence>
<dbReference type="SUPFAM" id="SSF101941">
    <property type="entry name" value="NAC domain"/>
    <property type="match status" value="1"/>
</dbReference>
<sequence>MERKKIKPMEGCPTGYRFHPSENDLLFHYLSKKVEGDSDAIPPFKPEIFDADSQESFCVFTRLKIIKSRVKRTAGSGIWSNGNKRTIVDSRGDTVGYNKLFTFKSLTGREKTKNGRWTMHDHSMKGQDTIIIASQMINVCYPAMHYKITFEENTREVNTPPSSSTQGGGVGGASTPVQPWTNEPELAPCDLYDELGKLLRY</sequence>
<keyword evidence="5" id="KW-0539">Nucleus</keyword>
<comment type="subcellular location">
    <subcellularLocation>
        <location evidence="1">Nucleus</location>
    </subcellularLocation>
</comment>
<dbReference type="PROSITE" id="PS51005">
    <property type="entry name" value="NAC"/>
    <property type="match status" value="1"/>
</dbReference>
<protein>
    <recommendedName>
        <fullName evidence="7">NAC domain-containing protein</fullName>
    </recommendedName>
</protein>
<proteinExistence type="predicted"/>